<evidence type="ECO:0000313" key="1">
    <source>
        <dbReference type="EMBL" id="AHZ69741.1"/>
    </source>
</evidence>
<accession>A0A024EAY5</accession>
<dbReference type="EMBL" id="CP005960">
    <property type="protein sequence ID" value="AHZ69741.1"/>
    <property type="molecule type" value="Genomic_DNA"/>
</dbReference>
<name>A0A024EAY5_9PSED</name>
<dbReference type="Proteomes" id="UP000026913">
    <property type="component" value="Chromosome"/>
</dbReference>
<organism evidence="1 2">
    <name type="scientific">Pseudomonas mandelii JR-1</name>
    <dbReference type="NCBI Taxonomy" id="1147786"/>
    <lineage>
        <taxon>Bacteria</taxon>
        <taxon>Pseudomonadati</taxon>
        <taxon>Pseudomonadota</taxon>
        <taxon>Gammaproteobacteria</taxon>
        <taxon>Pseudomonadales</taxon>
        <taxon>Pseudomonadaceae</taxon>
        <taxon>Pseudomonas</taxon>
    </lineage>
</organism>
<sequence length="37" mass="4058">MIQSEQHARAVCATAVDKANPKVGLVTRDYLLVGFRV</sequence>
<proteinExistence type="predicted"/>
<reference evidence="1 2" key="1">
    <citation type="journal article" date="2012" name="J. Bacteriol.">
        <title>Genome sequence of cold-adapted Pseudomonas mandelii strain JR-1.</title>
        <authorList>
            <person name="Jang S.H."/>
            <person name="Kim J."/>
            <person name="Kim J."/>
            <person name="Hong S."/>
            <person name="Lee C."/>
        </authorList>
    </citation>
    <scope>NUCLEOTIDE SEQUENCE [LARGE SCALE GENOMIC DNA]</scope>
    <source>
        <strain evidence="1 2">JR-1</strain>
    </source>
</reference>
<dbReference type="AlphaFoldDB" id="A0A024EAY5"/>
<evidence type="ECO:0000313" key="2">
    <source>
        <dbReference type="Proteomes" id="UP000026913"/>
    </source>
</evidence>
<dbReference type="KEGG" id="pman:OU5_2662"/>
<gene>
    <name evidence="1" type="ORF">OU5_2662</name>
</gene>
<protein>
    <submittedName>
        <fullName evidence="1">Uncharacterized protein</fullName>
    </submittedName>
</protein>
<dbReference type="HOGENOM" id="CLU_3347450_0_0_6"/>